<comment type="caution">
    <text evidence="2">The sequence shown here is derived from an EMBL/GenBank/DDBJ whole genome shotgun (WGS) entry which is preliminary data.</text>
</comment>
<accession>A0AA41X8I9</accession>
<feature type="compositionally biased region" description="Polar residues" evidence="1">
    <location>
        <begin position="137"/>
        <end position="155"/>
    </location>
</feature>
<feature type="region of interest" description="Disordered" evidence="1">
    <location>
        <begin position="132"/>
        <end position="155"/>
    </location>
</feature>
<dbReference type="AlphaFoldDB" id="A0AA41X8I9"/>
<dbReference type="Pfam" id="PF14177">
    <property type="entry name" value="YkyB"/>
    <property type="match status" value="1"/>
</dbReference>
<keyword evidence="3" id="KW-1185">Reference proteome</keyword>
<evidence type="ECO:0000313" key="3">
    <source>
        <dbReference type="Proteomes" id="UP001156102"/>
    </source>
</evidence>
<proteinExistence type="predicted"/>
<sequence length="155" mass="17710">MKQNSSHTKGGSPALEQLAQAVFVVNSHAKSAPDPKYLYWLKRRTLEKLIAEGQAKKEGLHFSRNPRLSKQQSDVLVKAGSYYFHLPPAKEDFQTLPHLGELNDTYRNPKPTLSLSAAKRLLQQYIGPEAMEEANKAKQTTPWYKQSTYMPNRRR</sequence>
<name>A0AA41X8I9_9BACI</name>
<evidence type="ECO:0000313" key="2">
    <source>
        <dbReference type="EMBL" id="MCP8970874.1"/>
    </source>
</evidence>
<dbReference type="EMBL" id="JANCLT010000015">
    <property type="protein sequence ID" value="MCP8970874.1"/>
    <property type="molecule type" value="Genomic_DNA"/>
</dbReference>
<reference evidence="2" key="1">
    <citation type="submission" date="2022-07" db="EMBL/GenBank/DDBJ databases">
        <authorList>
            <person name="Li W.-J."/>
            <person name="Deng Q.-Q."/>
        </authorList>
    </citation>
    <scope>NUCLEOTIDE SEQUENCE</scope>
    <source>
        <strain evidence="2">SYSU M60031</strain>
    </source>
</reference>
<organism evidence="2 3">
    <name type="scientific">Ectobacillus ponti</name>
    <dbReference type="NCBI Taxonomy" id="2961894"/>
    <lineage>
        <taxon>Bacteria</taxon>
        <taxon>Bacillati</taxon>
        <taxon>Bacillota</taxon>
        <taxon>Bacilli</taxon>
        <taxon>Bacillales</taxon>
        <taxon>Bacillaceae</taxon>
        <taxon>Ectobacillus</taxon>
    </lineage>
</organism>
<gene>
    <name evidence="2" type="ORF">NK662_20350</name>
</gene>
<dbReference type="RefSeq" id="WP_254760801.1">
    <property type="nucleotide sequence ID" value="NZ_JANCLT010000015.1"/>
</dbReference>
<dbReference type="InterPro" id="IPR025552">
    <property type="entry name" value="YkyB"/>
</dbReference>
<dbReference type="Proteomes" id="UP001156102">
    <property type="component" value="Unassembled WGS sequence"/>
</dbReference>
<evidence type="ECO:0000256" key="1">
    <source>
        <dbReference type="SAM" id="MobiDB-lite"/>
    </source>
</evidence>
<protein>
    <submittedName>
        <fullName evidence="2">YkyB family protein</fullName>
    </submittedName>
</protein>